<comment type="caution">
    <text evidence="2">The sequence shown here is derived from an EMBL/GenBank/DDBJ whole genome shotgun (WGS) entry which is preliminary data.</text>
</comment>
<name>A0A0G1FTQ8_9BACT</name>
<keyword evidence="1" id="KW-0812">Transmembrane</keyword>
<dbReference type="STRING" id="1618443.UV73_C0002G0125"/>
<proteinExistence type="predicted"/>
<evidence type="ECO:0000313" key="2">
    <source>
        <dbReference type="EMBL" id="KKS98411.1"/>
    </source>
</evidence>
<feature type="transmembrane region" description="Helical" evidence="1">
    <location>
        <begin position="12"/>
        <end position="31"/>
    </location>
</feature>
<keyword evidence="1" id="KW-0472">Membrane</keyword>
<dbReference type="AlphaFoldDB" id="A0A0G1FTQ8"/>
<dbReference type="EMBL" id="LCFP01000002">
    <property type="protein sequence ID" value="KKS98411.1"/>
    <property type="molecule type" value="Genomic_DNA"/>
</dbReference>
<keyword evidence="1" id="KW-1133">Transmembrane helix</keyword>
<sequence>MKLKNFSLMTRYNLFSLLILVFALFVIYFFYNKSRSGIVLYGRAIFSESDDLKVAVPYWVANQVEKGNKEKSAFGGTTAEVIEVESYEGGSHGKHLVLELKLFVQKDREDNYFYKGQSLELNKWVNFNFGKFKHRGFITYLSLKPSKFKKKQVLLTVAKDNELPFIAKEFKPNDVMLNNKGEVMAKIISVNLVPTTLNTEARSNVEISVEVTAKDIYGIDYFTEISKIKTGENINLFFKNVILWDGLITSVEEKS</sequence>
<protein>
    <submittedName>
        <fullName evidence="2">Uncharacterized protein</fullName>
    </submittedName>
</protein>
<gene>
    <name evidence="2" type="ORF">UV73_C0002G0125</name>
</gene>
<dbReference type="Proteomes" id="UP000034894">
    <property type="component" value="Unassembled WGS sequence"/>
</dbReference>
<organism evidence="2 3">
    <name type="scientific">Candidatus Gottesmanbacteria bacterium GW2011_GWA2_43_14</name>
    <dbReference type="NCBI Taxonomy" id="1618443"/>
    <lineage>
        <taxon>Bacteria</taxon>
        <taxon>Candidatus Gottesmaniibacteriota</taxon>
    </lineage>
</organism>
<evidence type="ECO:0000256" key="1">
    <source>
        <dbReference type="SAM" id="Phobius"/>
    </source>
</evidence>
<accession>A0A0G1FTQ8</accession>
<evidence type="ECO:0000313" key="3">
    <source>
        <dbReference type="Proteomes" id="UP000034894"/>
    </source>
</evidence>
<reference evidence="2 3" key="1">
    <citation type="journal article" date="2015" name="Nature">
        <title>rRNA introns, odd ribosomes, and small enigmatic genomes across a large radiation of phyla.</title>
        <authorList>
            <person name="Brown C.T."/>
            <person name="Hug L.A."/>
            <person name="Thomas B.C."/>
            <person name="Sharon I."/>
            <person name="Castelle C.J."/>
            <person name="Singh A."/>
            <person name="Wilkins M.J."/>
            <person name="Williams K.H."/>
            <person name="Banfield J.F."/>
        </authorList>
    </citation>
    <scope>NUCLEOTIDE SEQUENCE [LARGE SCALE GENOMIC DNA]</scope>
</reference>